<feature type="domain" description="3-keto-alpha-glucoside-1,2-lyase/3-keto-2-hydroxy-glucal hydratase" evidence="2">
    <location>
        <begin position="62"/>
        <end position="275"/>
    </location>
</feature>
<dbReference type="EMBL" id="VNHX01000039">
    <property type="protein sequence ID" value="TYP87273.1"/>
    <property type="molecule type" value="Genomic_DNA"/>
</dbReference>
<reference evidence="3 4" key="1">
    <citation type="submission" date="2019-07" db="EMBL/GenBank/DDBJ databases">
        <title>Genomic Encyclopedia of Archaeal and Bacterial Type Strains, Phase II (KMG-II): from individual species to whole genera.</title>
        <authorList>
            <person name="Goeker M."/>
        </authorList>
    </citation>
    <scope>NUCLEOTIDE SEQUENCE [LARGE SCALE GENOMIC DNA]</scope>
    <source>
        <strain evidence="3 4">DSM 18850</strain>
    </source>
</reference>
<dbReference type="AlphaFoldDB" id="A0A5S5CU83"/>
<feature type="signal peptide" evidence="1">
    <location>
        <begin position="1"/>
        <end position="27"/>
    </location>
</feature>
<dbReference type="Pfam" id="PF06439">
    <property type="entry name" value="3keto-disac_hyd"/>
    <property type="match status" value="1"/>
</dbReference>
<comment type="caution">
    <text evidence="3">The sequence shown here is derived from an EMBL/GenBank/DDBJ whole genome shotgun (WGS) entry which is preliminary data.</text>
</comment>
<dbReference type="PROSITE" id="PS51257">
    <property type="entry name" value="PROKAR_LIPOPROTEIN"/>
    <property type="match status" value="1"/>
</dbReference>
<gene>
    <name evidence="3" type="ORF">BC792_1391</name>
</gene>
<protein>
    <submittedName>
        <fullName evidence="3">Uncharacterized protein DUF1080</fullName>
    </submittedName>
</protein>
<organism evidence="3 4">
    <name type="scientific">Sphingobacterium allocomposti</name>
    <dbReference type="NCBI Taxonomy" id="415956"/>
    <lineage>
        <taxon>Bacteria</taxon>
        <taxon>Pseudomonadati</taxon>
        <taxon>Bacteroidota</taxon>
        <taxon>Sphingobacteriia</taxon>
        <taxon>Sphingobacteriales</taxon>
        <taxon>Sphingobacteriaceae</taxon>
        <taxon>Sphingobacterium</taxon>
    </lineage>
</organism>
<dbReference type="InterPro" id="IPR010496">
    <property type="entry name" value="AL/BT2_dom"/>
</dbReference>
<accession>A0A5S5CU83</accession>
<dbReference type="Proteomes" id="UP000325105">
    <property type="component" value="Unassembled WGS sequence"/>
</dbReference>
<evidence type="ECO:0000313" key="3">
    <source>
        <dbReference type="EMBL" id="TYP87273.1"/>
    </source>
</evidence>
<proteinExistence type="predicted"/>
<keyword evidence="1" id="KW-0732">Signal</keyword>
<keyword evidence="4" id="KW-1185">Reference proteome</keyword>
<dbReference type="Gene3D" id="2.60.120.560">
    <property type="entry name" value="Exo-inulinase, domain 1"/>
    <property type="match status" value="1"/>
</dbReference>
<evidence type="ECO:0000256" key="1">
    <source>
        <dbReference type="SAM" id="SignalP"/>
    </source>
</evidence>
<evidence type="ECO:0000259" key="2">
    <source>
        <dbReference type="Pfam" id="PF06439"/>
    </source>
</evidence>
<name>A0A5S5CU83_9SPHI</name>
<dbReference type="GO" id="GO:0016787">
    <property type="term" value="F:hydrolase activity"/>
    <property type="evidence" value="ECO:0007669"/>
    <property type="project" value="InterPro"/>
</dbReference>
<feature type="chain" id="PRO_5024328587" evidence="1">
    <location>
        <begin position="28"/>
        <end position="277"/>
    </location>
</feature>
<evidence type="ECO:0000313" key="4">
    <source>
        <dbReference type="Proteomes" id="UP000325105"/>
    </source>
</evidence>
<sequence length="277" mass="30985">MFYINMKRNFMYVIGMAMLLSSTSCHSQKTPSAEAGNVPPYEISNLPKVDLKGFKQNADGAYVIFDGTSLNGWRGYNKEKVPAKWSIENGTLKFSKNPQGVTNPDGGDLIFAHDFKNFELEFEWKISHAGNSGVFFLAKEVKDQPIYISSPEYQLLDNDNHPDAKMGVDGNRKSGSLYDMIPAKPQNGRPAGEWNKAKIVVNKGKVTHYQNGEKVVEYELWTPAWTQLLQASKFSQAKWPLAFELLNNVGGKSKSGVIGFQDHGDDVWLKNITVKVL</sequence>